<comment type="function">
    <text evidence="1">Efflux system for nickel and cobalt.</text>
</comment>
<feature type="transmembrane region" description="Helical" evidence="13">
    <location>
        <begin position="83"/>
        <end position="103"/>
    </location>
</feature>
<keyword evidence="6" id="KW-0533">Nickel</keyword>
<keyword evidence="11 13" id="KW-0472">Membrane</keyword>
<feature type="compositionally biased region" description="Basic residues" evidence="14">
    <location>
        <begin position="266"/>
        <end position="275"/>
    </location>
</feature>
<comment type="subcellular location">
    <subcellularLocation>
        <location evidence="2 13">Cell membrane</location>
        <topology evidence="2 13">Multi-pass membrane protein</topology>
    </subcellularLocation>
</comment>
<keyword evidence="3" id="KW-0171">Cobalt transport</keyword>
<sequence>MRPRTLLTAGLVLAGLSGLVVALCAGADPALAQGTSPFGVPRPPSPPPAPAADGIVGWLLAEQARFYRALSGLVRAAKQDGTAVWSLLGVSFLYGIFHAAGPGHGKAVISSYMIANEETWKRGVILSFASAFLQAVVAVAVVAVAAIALNATAKTMNEAVRWIEIVSYALIALVGARLVWVKGRGFLAALAALRVGRVAAPVASPALVPTGPVAVDPVPATTREPALAGLVHAGHSHHDHAHDHARELGHARHDHVHGAACGCGHDHRHDHHHHDHDHAHDHGHDHAHAPAAAAHRPDAVVTSAVAPDHAHHDHAHHDHARHDHARHDHARHDHTHADHVHGPDCGCAHGPDPKDLAGPGGWSRGLAAIVAVGLRPCSGAILVLVFALAQGLFWAGVGATFAMGLGTAVTVAAIATIAVGAKAVATRFAAHREGRGALFLRGLEVAAACGVLLFGVALLAGYMVTERMI</sequence>
<evidence type="ECO:0000256" key="5">
    <source>
        <dbReference type="ARBA" id="ARBA00022475"/>
    </source>
</evidence>
<evidence type="ECO:0000256" key="9">
    <source>
        <dbReference type="ARBA" id="ARBA00023065"/>
    </source>
</evidence>
<evidence type="ECO:0000256" key="14">
    <source>
        <dbReference type="SAM" id="MobiDB-lite"/>
    </source>
</evidence>
<evidence type="ECO:0000313" key="17">
    <source>
        <dbReference type="Proteomes" id="UP001597314"/>
    </source>
</evidence>
<feature type="signal peptide" evidence="15">
    <location>
        <begin position="1"/>
        <end position="32"/>
    </location>
</feature>
<feature type="transmembrane region" description="Helical" evidence="13">
    <location>
        <begin position="366"/>
        <end position="389"/>
    </location>
</feature>
<evidence type="ECO:0000256" key="11">
    <source>
        <dbReference type="ARBA" id="ARBA00023136"/>
    </source>
</evidence>
<protein>
    <recommendedName>
        <fullName evidence="13">Nickel/cobalt efflux system</fullName>
    </recommendedName>
</protein>
<feature type="transmembrane region" description="Helical" evidence="13">
    <location>
        <begin position="124"/>
        <end position="147"/>
    </location>
</feature>
<evidence type="ECO:0000256" key="13">
    <source>
        <dbReference type="RuleBase" id="RU362101"/>
    </source>
</evidence>
<keyword evidence="10" id="KW-0921">Nickel transport</keyword>
<feature type="transmembrane region" description="Helical" evidence="13">
    <location>
        <begin position="401"/>
        <end position="424"/>
    </location>
</feature>
<evidence type="ECO:0000256" key="2">
    <source>
        <dbReference type="ARBA" id="ARBA00004651"/>
    </source>
</evidence>
<evidence type="ECO:0000256" key="10">
    <source>
        <dbReference type="ARBA" id="ARBA00023112"/>
    </source>
</evidence>
<feature type="transmembrane region" description="Helical" evidence="13">
    <location>
        <begin position="159"/>
        <end position="180"/>
    </location>
</feature>
<keyword evidence="7 13" id="KW-0812">Transmembrane</keyword>
<proteinExistence type="inferred from homology"/>
<keyword evidence="9" id="KW-0406">Ion transport</keyword>
<reference evidence="17" key="1">
    <citation type="journal article" date="2019" name="Int. J. Syst. Evol. Microbiol.">
        <title>The Global Catalogue of Microorganisms (GCM) 10K type strain sequencing project: providing services to taxonomists for standard genome sequencing and annotation.</title>
        <authorList>
            <consortium name="The Broad Institute Genomics Platform"/>
            <consortium name="The Broad Institute Genome Sequencing Center for Infectious Disease"/>
            <person name="Wu L."/>
            <person name="Ma J."/>
        </authorList>
    </citation>
    <scope>NUCLEOTIDE SEQUENCE [LARGE SCALE GENOMIC DNA]</scope>
    <source>
        <strain evidence="17">CGMCC 1.6774</strain>
    </source>
</reference>
<dbReference type="RefSeq" id="WP_378479893.1">
    <property type="nucleotide sequence ID" value="NZ_JBHUIW010000034.1"/>
</dbReference>
<evidence type="ECO:0000256" key="3">
    <source>
        <dbReference type="ARBA" id="ARBA00022426"/>
    </source>
</evidence>
<evidence type="ECO:0000256" key="12">
    <source>
        <dbReference type="ARBA" id="ARBA00023285"/>
    </source>
</evidence>
<gene>
    <name evidence="16" type="ORF">ACFSOX_21595</name>
</gene>
<keyword evidence="8 13" id="KW-1133">Transmembrane helix</keyword>
<feature type="transmembrane region" description="Helical" evidence="13">
    <location>
        <begin position="445"/>
        <end position="464"/>
    </location>
</feature>
<dbReference type="PANTHER" id="PTHR40659">
    <property type="entry name" value="NICKEL/COBALT EFFLUX SYSTEM RCNA"/>
    <property type="match status" value="1"/>
</dbReference>
<feature type="compositionally biased region" description="Basic residues" evidence="14">
    <location>
        <begin position="312"/>
        <end position="334"/>
    </location>
</feature>
<dbReference type="InterPro" id="IPR011541">
    <property type="entry name" value="Ni/Co_transpt_high_affinity"/>
</dbReference>
<keyword evidence="4 13" id="KW-0813">Transport</keyword>
<dbReference type="Pfam" id="PF03824">
    <property type="entry name" value="NicO"/>
    <property type="match status" value="2"/>
</dbReference>
<evidence type="ECO:0000256" key="1">
    <source>
        <dbReference type="ARBA" id="ARBA00002510"/>
    </source>
</evidence>
<keyword evidence="17" id="KW-1185">Reference proteome</keyword>
<dbReference type="InterPro" id="IPR051224">
    <property type="entry name" value="NiCoT_RcnA"/>
</dbReference>
<comment type="similarity">
    <text evidence="13">Belongs to the NiCoT transporter (TC 2.A.52) family.</text>
</comment>
<feature type="chain" id="PRO_5045576294" description="Nickel/cobalt efflux system" evidence="15">
    <location>
        <begin position="33"/>
        <end position="469"/>
    </location>
</feature>
<evidence type="ECO:0000256" key="7">
    <source>
        <dbReference type="ARBA" id="ARBA00022692"/>
    </source>
</evidence>
<evidence type="ECO:0000256" key="4">
    <source>
        <dbReference type="ARBA" id="ARBA00022448"/>
    </source>
</evidence>
<name>A0ABW5ARC5_9BRAD</name>
<feature type="region of interest" description="Disordered" evidence="14">
    <location>
        <begin position="266"/>
        <end position="339"/>
    </location>
</feature>
<comment type="caution">
    <text evidence="16">The sequence shown here is derived from an EMBL/GenBank/DDBJ whole genome shotgun (WGS) entry which is preliminary data.</text>
</comment>
<keyword evidence="15" id="KW-0732">Signal</keyword>
<dbReference type="EMBL" id="JBHUIW010000034">
    <property type="protein sequence ID" value="MFD2184755.1"/>
    <property type="molecule type" value="Genomic_DNA"/>
</dbReference>
<evidence type="ECO:0000256" key="8">
    <source>
        <dbReference type="ARBA" id="ARBA00022989"/>
    </source>
</evidence>
<keyword evidence="5" id="KW-1003">Cell membrane</keyword>
<dbReference type="PANTHER" id="PTHR40659:SF1">
    <property type="entry name" value="NICKEL_COBALT EFFLUX SYSTEM RCNA"/>
    <property type="match status" value="1"/>
</dbReference>
<feature type="compositionally biased region" description="Basic and acidic residues" evidence="14">
    <location>
        <begin position="276"/>
        <end position="288"/>
    </location>
</feature>
<organism evidence="16 17">
    <name type="scientific">Rhodoplanes azumiensis</name>
    <dbReference type="NCBI Taxonomy" id="1897628"/>
    <lineage>
        <taxon>Bacteria</taxon>
        <taxon>Pseudomonadati</taxon>
        <taxon>Pseudomonadota</taxon>
        <taxon>Alphaproteobacteria</taxon>
        <taxon>Hyphomicrobiales</taxon>
        <taxon>Nitrobacteraceae</taxon>
        <taxon>Rhodoplanes</taxon>
    </lineage>
</organism>
<evidence type="ECO:0000256" key="6">
    <source>
        <dbReference type="ARBA" id="ARBA00022596"/>
    </source>
</evidence>
<evidence type="ECO:0000256" key="15">
    <source>
        <dbReference type="SAM" id="SignalP"/>
    </source>
</evidence>
<dbReference type="Proteomes" id="UP001597314">
    <property type="component" value="Unassembled WGS sequence"/>
</dbReference>
<accession>A0ABW5ARC5</accession>
<keyword evidence="12" id="KW-0170">Cobalt</keyword>
<evidence type="ECO:0000313" key="16">
    <source>
        <dbReference type="EMBL" id="MFD2184755.1"/>
    </source>
</evidence>